<evidence type="ECO:0000256" key="6">
    <source>
        <dbReference type="SAM" id="MobiDB-lite"/>
    </source>
</evidence>
<dbReference type="InterPro" id="IPR009001">
    <property type="entry name" value="Transl_elong_EF1A/Init_IF2_C"/>
</dbReference>
<dbReference type="VEuPathDB" id="CryptoDB:Vbra_4017"/>
<dbReference type="CDD" id="cd01883">
    <property type="entry name" value="EF1_alpha"/>
    <property type="match status" value="1"/>
</dbReference>
<feature type="compositionally biased region" description="Low complexity" evidence="6">
    <location>
        <begin position="53"/>
        <end position="71"/>
    </location>
</feature>
<protein>
    <recommendedName>
        <fullName evidence="7">Tr-type G domain-containing protein</fullName>
    </recommendedName>
</protein>
<feature type="compositionally biased region" description="Pro residues" evidence="6">
    <location>
        <begin position="36"/>
        <end position="45"/>
    </location>
</feature>
<keyword evidence="9" id="KW-1185">Reference proteome</keyword>
<feature type="compositionally biased region" description="Pro residues" evidence="6">
    <location>
        <begin position="151"/>
        <end position="163"/>
    </location>
</feature>
<dbReference type="Gene3D" id="3.40.50.300">
    <property type="entry name" value="P-loop containing nucleotide triphosphate hydrolases"/>
    <property type="match status" value="1"/>
</dbReference>
<keyword evidence="5" id="KW-0342">GTP-binding</keyword>
<evidence type="ECO:0000313" key="8">
    <source>
        <dbReference type="EMBL" id="CEL98130.1"/>
    </source>
</evidence>
<dbReference type="OrthoDB" id="342024at2759"/>
<dbReference type="Gene3D" id="2.40.30.10">
    <property type="entry name" value="Translation factors"/>
    <property type="match status" value="2"/>
</dbReference>
<evidence type="ECO:0000313" key="9">
    <source>
        <dbReference type="Proteomes" id="UP000041254"/>
    </source>
</evidence>
<dbReference type="GO" id="GO:0005737">
    <property type="term" value="C:cytoplasm"/>
    <property type="evidence" value="ECO:0007669"/>
    <property type="project" value="UniProtKB-SubCell"/>
</dbReference>
<comment type="subcellular location">
    <subcellularLocation>
        <location evidence="1">Cytoplasm</location>
    </subcellularLocation>
</comment>
<dbReference type="FunFam" id="2.40.30.10:FF:000020">
    <property type="entry name" value="Translation elongation factor EF-1"/>
    <property type="match status" value="1"/>
</dbReference>
<dbReference type="InterPro" id="IPR004161">
    <property type="entry name" value="EFTu-like_2"/>
</dbReference>
<reference evidence="8 9" key="1">
    <citation type="submission" date="2014-11" db="EMBL/GenBank/DDBJ databases">
        <authorList>
            <person name="Zhu J."/>
            <person name="Qi W."/>
            <person name="Song R."/>
        </authorList>
    </citation>
    <scope>NUCLEOTIDE SEQUENCE [LARGE SCALE GENOMIC DNA]</scope>
</reference>
<feature type="domain" description="Tr-type G" evidence="7">
    <location>
        <begin position="262"/>
        <end position="497"/>
    </location>
</feature>
<dbReference type="PRINTS" id="PR00315">
    <property type="entry name" value="ELONGATNFCT"/>
</dbReference>
<accession>A0A0G4EMB3</accession>
<organism evidence="8 9">
    <name type="scientific">Vitrella brassicaformis (strain CCMP3155)</name>
    <dbReference type="NCBI Taxonomy" id="1169540"/>
    <lineage>
        <taxon>Eukaryota</taxon>
        <taxon>Sar</taxon>
        <taxon>Alveolata</taxon>
        <taxon>Colpodellida</taxon>
        <taxon>Vitrellaceae</taxon>
        <taxon>Vitrella</taxon>
    </lineage>
</organism>
<feature type="compositionally biased region" description="Low complexity" evidence="6">
    <location>
        <begin position="165"/>
        <end position="191"/>
    </location>
</feature>
<feature type="region of interest" description="Disordered" evidence="6">
    <location>
        <begin position="1"/>
        <end position="259"/>
    </location>
</feature>
<dbReference type="Pfam" id="PF03144">
    <property type="entry name" value="GTP_EFTU_D2"/>
    <property type="match status" value="1"/>
</dbReference>
<dbReference type="STRING" id="1169540.A0A0G4EMB3"/>
<evidence type="ECO:0000259" key="7">
    <source>
        <dbReference type="PROSITE" id="PS51722"/>
    </source>
</evidence>
<feature type="compositionally biased region" description="Pro residues" evidence="6">
    <location>
        <begin position="102"/>
        <end position="116"/>
    </location>
</feature>
<dbReference type="EMBL" id="CDMY01000263">
    <property type="protein sequence ID" value="CEL98130.1"/>
    <property type="molecule type" value="Genomic_DNA"/>
</dbReference>
<keyword evidence="3" id="KW-0963">Cytoplasm</keyword>
<proteinExistence type="inferred from homology"/>
<dbReference type="InterPro" id="IPR054696">
    <property type="entry name" value="GTP-eEF1A_C"/>
</dbReference>
<dbReference type="FunFam" id="3.40.50.300:FF:001202">
    <property type="entry name" value="Translation elongation factor EF-1 subunit alpha"/>
    <property type="match status" value="1"/>
</dbReference>
<dbReference type="Proteomes" id="UP000041254">
    <property type="component" value="Unassembled WGS sequence"/>
</dbReference>
<dbReference type="SUPFAM" id="SSF50465">
    <property type="entry name" value="EF-Tu/eEF-1alpha/eIF2-gamma C-terminal domain"/>
    <property type="match status" value="1"/>
</dbReference>
<feature type="compositionally biased region" description="Low complexity" evidence="6">
    <location>
        <begin position="1"/>
        <end position="34"/>
    </location>
</feature>
<comment type="similarity">
    <text evidence="2">Belongs to the TRAFAC class translation factor GTPase superfamily. Classic translation factor GTPase family. EF-Tu/EF-1A subfamily.</text>
</comment>
<evidence type="ECO:0000256" key="1">
    <source>
        <dbReference type="ARBA" id="ARBA00004496"/>
    </source>
</evidence>
<evidence type="ECO:0000256" key="5">
    <source>
        <dbReference type="ARBA" id="ARBA00023134"/>
    </source>
</evidence>
<dbReference type="FunCoup" id="A0A0G4EMB3">
    <property type="interactions" value="259"/>
</dbReference>
<evidence type="ECO:0000256" key="3">
    <source>
        <dbReference type="ARBA" id="ARBA00022490"/>
    </source>
</evidence>
<dbReference type="PANTHER" id="PTHR23115">
    <property type="entry name" value="TRANSLATION FACTOR"/>
    <property type="match status" value="1"/>
</dbReference>
<dbReference type="GO" id="GO:0003924">
    <property type="term" value="F:GTPase activity"/>
    <property type="evidence" value="ECO:0007669"/>
    <property type="project" value="InterPro"/>
</dbReference>
<evidence type="ECO:0000256" key="2">
    <source>
        <dbReference type="ARBA" id="ARBA00007249"/>
    </source>
</evidence>
<dbReference type="Pfam" id="PF22594">
    <property type="entry name" value="GTP-eEF1A_C"/>
    <property type="match status" value="1"/>
</dbReference>
<dbReference type="CDD" id="cd04089">
    <property type="entry name" value="eRF3_II"/>
    <property type="match status" value="1"/>
</dbReference>
<dbReference type="SUPFAM" id="SSF52540">
    <property type="entry name" value="P-loop containing nucleoside triphosphate hydrolases"/>
    <property type="match status" value="1"/>
</dbReference>
<name>A0A0G4EMB3_VITBC</name>
<keyword evidence="4" id="KW-0547">Nucleotide-binding</keyword>
<dbReference type="CDD" id="cd03704">
    <property type="entry name" value="eRF3_C_III"/>
    <property type="match status" value="1"/>
</dbReference>
<feature type="compositionally biased region" description="Acidic residues" evidence="6">
    <location>
        <begin position="227"/>
        <end position="246"/>
    </location>
</feature>
<gene>
    <name evidence="8" type="ORF">Vbra_4017</name>
</gene>
<dbReference type="InterPro" id="IPR050100">
    <property type="entry name" value="TRAFAC_GTPase_members"/>
</dbReference>
<dbReference type="AlphaFoldDB" id="A0A0G4EMB3"/>
<dbReference type="Pfam" id="PF00009">
    <property type="entry name" value="GTP_EFTU"/>
    <property type="match status" value="1"/>
</dbReference>
<dbReference type="InParanoid" id="A0A0G4EMB3"/>
<dbReference type="InterPro" id="IPR000795">
    <property type="entry name" value="T_Tr_GTP-bd_dom"/>
</dbReference>
<dbReference type="InterPro" id="IPR009000">
    <property type="entry name" value="Transl_B-barrel_sf"/>
</dbReference>
<dbReference type="GO" id="GO:0005525">
    <property type="term" value="F:GTP binding"/>
    <property type="evidence" value="ECO:0007669"/>
    <property type="project" value="UniProtKB-KW"/>
</dbReference>
<dbReference type="SUPFAM" id="SSF50447">
    <property type="entry name" value="Translation proteins"/>
    <property type="match status" value="1"/>
</dbReference>
<feature type="compositionally biased region" description="Gly residues" evidence="6">
    <location>
        <begin position="78"/>
        <end position="91"/>
    </location>
</feature>
<evidence type="ECO:0000256" key="4">
    <source>
        <dbReference type="ARBA" id="ARBA00022741"/>
    </source>
</evidence>
<dbReference type="PhylomeDB" id="A0A0G4EMB3"/>
<dbReference type="InterPro" id="IPR027417">
    <property type="entry name" value="P-loop_NTPase"/>
</dbReference>
<sequence length="701" mass="75536">MSNFNFNPNAASFTPGGFAAPGGQQQGYSQQGYGRPMPPPPPPAPGGQHNHHYNINMMQQQQQMGLPSQQQVHNQPPGGYGMYGGPRNGHVGGERVASGSYPTPPGAPPPPPPSSVPPSAAQHTPSTHAHPADVSESWEEDEADANANATPQPPAPVEQPPAPLSSGSKVGGAAEESAAEATTEADPSSAAGIDGVGVHQPPGAAVCGSTDGSAPVGDGPVARDEGVDQEGEDDEADEENDEDEGGEASTAEGKKIRQADDRPHLNIVFIGHVDAGKSTTCGNILYLSGQVDQRTIEKYEKEAKDKNRESWFLAFIMDINEEERAKGKTVEVGRAKFETDNRRFTILDAPGHKSFVPNMIAGAAQADVGVLIISARRGEFETGFERGGQTREHAMLAKTLGVTQLIVAINKMDDPTCDWDENRYTDIEKKLTPYLRQFFNPAKDIFFIPISGLTGSNLKHHVSDASNPKSYHAKGSWYGRDKPTLWELFDGLVPPDRRVDDPLRIPLLSGYKDQGVMAMGKVEAGVVKANAHCLLMPNKNRVKILSVFVDEDEVDIARPGENVALKVSGVEEDQICKGYVLCTAKHPCPVISTFKATVNIVELPEHPPIITAGYSCVFHAHTACEEVQILQLLESTDRATKKKKTNPQFIKSSCMVKCRMQLVSPMCLEPYAIRPQLGRFTLRDGAKTIAVGKVDEIEEAD</sequence>
<dbReference type="PROSITE" id="PS51722">
    <property type="entry name" value="G_TR_2"/>
    <property type="match status" value="1"/>
</dbReference>